<feature type="domain" description="HTH arsR-type" evidence="2">
    <location>
        <begin position="1"/>
        <end position="96"/>
    </location>
</feature>
<dbReference type="PANTHER" id="PTHR38600:SF1">
    <property type="entry name" value="TRANSCRIPTIONAL REGULATORY PROTEIN"/>
    <property type="match status" value="1"/>
</dbReference>
<dbReference type="SMART" id="SM00418">
    <property type="entry name" value="HTH_ARSR"/>
    <property type="match status" value="1"/>
</dbReference>
<comment type="similarity">
    <text evidence="1">Belongs to the AHA1 family.</text>
</comment>
<evidence type="ECO:0000256" key="1">
    <source>
        <dbReference type="ARBA" id="ARBA00006817"/>
    </source>
</evidence>
<dbReference type="Pfam" id="PF12840">
    <property type="entry name" value="HTH_20"/>
    <property type="match status" value="1"/>
</dbReference>
<dbReference type="InterPro" id="IPR001845">
    <property type="entry name" value="HTH_ArsR_DNA-bd_dom"/>
</dbReference>
<organism evidence="3 4">
    <name type="scientific">Isoptericola chiayiensis</name>
    <dbReference type="NCBI Taxonomy" id="579446"/>
    <lineage>
        <taxon>Bacteria</taxon>
        <taxon>Bacillati</taxon>
        <taxon>Actinomycetota</taxon>
        <taxon>Actinomycetes</taxon>
        <taxon>Micrococcales</taxon>
        <taxon>Promicromonosporaceae</taxon>
        <taxon>Isoptericola</taxon>
    </lineage>
</organism>
<proteinExistence type="inferred from homology"/>
<accession>A0ABP8YJI9</accession>
<dbReference type="PANTHER" id="PTHR38600">
    <property type="entry name" value="TRANSCRIPTIONAL REGULATORY PROTEIN"/>
    <property type="match status" value="1"/>
</dbReference>
<dbReference type="InterPro" id="IPR011991">
    <property type="entry name" value="ArsR-like_HTH"/>
</dbReference>
<name>A0ABP8YJI9_9MICO</name>
<dbReference type="InterPro" id="IPR023393">
    <property type="entry name" value="START-like_dom_sf"/>
</dbReference>
<dbReference type="Pfam" id="PF08327">
    <property type="entry name" value="AHSA1"/>
    <property type="match status" value="1"/>
</dbReference>
<reference evidence="4" key="1">
    <citation type="journal article" date="2019" name="Int. J. Syst. Evol. Microbiol.">
        <title>The Global Catalogue of Microorganisms (GCM) 10K type strain sequencing project: providing services to taxonomists for standard genome sequencing and annotation.</title>
        <authorList>
            <consortium name="The Broad Institute Genomics Platform"/>
            <consortium name="The Broad Institute Genome Sequencing Center for Infectious Disease"/>
            <person name="Wu L."/>
            <person name="Ma J."/>
        </authorList>
    </citation>
    <scope>NUCLEOTIDE SEQUENCE [LARGE SCALE GENOMIC DNA]</scope>
    <source>
        <strain evidence="4">JCM 18063</strain>
    </source>
</reference>
<dbReference type="InterPro" id="IPR036390">
    <property type="entry name" value="WH_DNA-bd_sf"/>
</dbReference>
<evidence type="ECO:0000259" key="2">
    <source>
        <dbReference type="PROSITE" id="PS50987"/>
    </source>
</evidence>
<gene>
    <name evidence="3" type="ORF">GCM10023216_21810</name>
</gene>
<dbReference type="PROSITE" id="PS50987">
    <property type="entry name" value="HTH_ARSR_2"/>
    <property type="match status" value="1"/>
</dbReference>
<evidence type="ECO:0000313" key="4">
    <source>
        <dbReference type="Proteomes" id="UP001500956"/>
    </source>
</evidence>
<evidence type="ECO:0000313" key="3">
    <source>
        <dbReference type="EMBL" id="GAA4729858.1"/>
    </source>
</evidence>
<dbReference type="Gene3D" id="3.30.530.20">
    <property type="match status" value="1"/>
</dbReference>
<dbReference type="EMBL" id="BAABID010000009">
    <property type="protein sequence ID" value="GAA4729858.1"/>
    <property type="molecule type" value="Genomic_DNA"/>
</dbReference>
<sequence length="256" mass="27778">MVTYSGGVDDVFRALADPHRRELLDRLRARDGQSLGELAEALPQMTRFGVAKHLRVLADAGLVTTVRSGRRTLHHLNAVPLQEVAGRWLTPYTATVAQSLLDLRSAIENPDGSPPMSEPVVYRILIRASAEQVWSALTDTGVPRSWMWGTTIESTWQVGAPYAMSDGGTDLIVGTVRAVDRPRRLAMTFDPRWDDASTAEEPGELVYDLHDDGDGVTELTVTISGLAGTSAASAARDTPEIYSGLKSVLETGEPLR</sequence>
<dbReference type="PRINTS" id="PR00778">
    <property type="entry name" value="HTHARSR"/>
</dbReference>
<dbReference type="NCBIfam" id="NF033788">
    <property type="entry name" value="HTH_metalloreg"/>
    <property type="match status" value="1"/>
</dbReference>
<dbReference type="InterPro" id="IPR013538">
    <property type="entry name" value="ASHA1/2-like_C"/>
</dbReference>
<protein>
    <submittedName>
        <fullName evidence="3">SRPBCC domain-containing protein</fullName>
    </submittedName>
</protein>
<dbReference type="InterPro" id="IPR036388">
    <property type="entry name" value="WH-like_DNA-bd_sf"/>
</dbReference>
<dbReference type="Gene3D" id="1.10.10.10">
    <property type="entry name" value="Winged helix-like DNA-binding domain superfamily/Winged helix DNA-binding domain"/>
    <property type="match status" value="1"/>
</dbReference>
<dbReference type="SUPFAM" id="SSF55961">
    <property type="entry name" value="Bet v1-like"/>
    <property type="match status" value="1"/>
</dbReference>
<dbReference type="Proteomes" id="UP001500956">
    <property type="component" value="Unassembled WGS sequence"/>
</dbReference>
<dbReference type="CDD" id="cd00090">
    <property type="entry name" value="HTH_ARSR"/>
    <property type="match status" value="1"/>
</dbReference>
<comment type="caution">
    <text evidence="3">The sequence shown here is derived from an EMBL/GenBank/DDBJ whole genome shotgun (WGS) entry which is preliminary data.</text>
</comment>
<dbReference type="SUPFAM" id="SSF46785">
    <property type="entry name" value="Winged helix' DNA-binding domain"/>
    <property type="match status" value="1"/>
</dbReference>
<keyword evidence="4" id="KW-1185">Reference proteome</keyword>